<dbReference type="EC" id="1.11.1.7" evidence="9"/>
<dbReference type="PROSITE" id="PS00436">
    <property type="entry name" value="PEROXIDASE_2"/>
    <property type="match status" value="1"/>
</dbReference>
<comment type="similarity">
    <text evidence="2">Belongs to the peroxidase family. Ascorbate peroxidase subfamily.</text>
</comment>
<keyword evidence="6 9" id="KW-0560">Oxidoreductase</keyword>
<dbReference type="PROSITE" id="PS50873">
    <property type="entry name" value="PEROXIDASE_4"/>
    <property type="match status" value="1"/>
</dbReference>
<dbReference type="PANTHER" id="PTHR31517:SF84">
    <property type="entry name" value="PEROXIDASE"/>
    <property type="match status" value="1"/>
</dbReference>
<accession>A0ABP0WRE4</accession>
<evidence type="ECO:0000256" key="7">
    <source>
        <dbReference type="ARBA" id="ARBA00023004"/>
    </source>
</evidence>
<comment type="cofactor">
    <cofactor evidence="9">
        <name>heme b</name>
        <dbReference type="ChEBI" id="CHEBI:60344"/>
    </cofactor>
    <text evidence="9">Binds 1 heme b (iron(II)-protoporphyrin IX) group per subunit.</text>
</comment>
<evidence type="ECO:0000256" key="8">
    <source>
        <dbReference type="ARBA" id="ARBA00023157"/>
    </source>
</evidence>
<keyword evidence="9" id="KW-0376">Hydrogen peroxide</keyword>
<comment type="subcellular location">
    <subcellularLocation>
        <location evidence="9">Secreted</location>
    </subcellularLocation>
</comment>
<dbReference type="PRINTS" id="PR00461">
    <property type="entry name" value="PLPEROXIDASE"/>
</dbReference>
<dbReference type="InterPro" id="IPR019794">
    <property type="entry name" value="Peroxidases_AS"/>
</dbReference>
<protein>
    <recommendedName>
        <fullName evidence="9">Peroxidase</fullName>
        <ecNumber evidence="9">1.11.1.7</ecNumber>
    </recommendedName>
</protein>
<evidence type="ECO:0000256" key="6">
    <source>
        <dbReference type="ARBA" id="ARBA00023002"/>
    </source>
</evidence>
<dbReference type="PANTHER" id="PTHR31517">
    <property type="match status" value="1"/>
</dbReference>
<evidence type="ECO:0000259" key="10">
    <source>
        <dbReference type="PROSITE" id="PS50873"/>
    </source>
</evidence>
<evidence type="ECO:0000256" key="5">
    <source>
        <dbReference type="ARBA" id="ARBA00022723"/>
    </source>
</evidence>
<comment type="similarity">
    <text evidence="9">Belongs to the peroxidase family. Classical plant (class III) peroxidase subfamily.</text>
</comment>
<keyword evidence="7 9" id="KW-0408">Iron</keyword>
<name>A0ABP0WRE4_9BRYO</name>
<keyword evidence="3 9" id="KW-0575">Peroxidase</keyword>
<comment type="cofactor">
    <cofactor evidence="9">
        <name>Ca(2+)</name>
        <dbReference type="ChEBI" id="CHEBI:29108"/>
    </cofactor>
    <text evidence="9">Binds 2 calcium ions per subunit.</text>
</comment>
<keyword evidence="9" id="KW-0964">Secreted</keyword>
<evidence type="ECO:0000313" key="12">
    <source>
        <dbReference type="Proteomes" id="UP001497444"/>
    </source>
</evidence>
<dbReference type="EMBL" id="OZ020097">
    <property type="protein sequence ID" value="CAK9269438.1"/>
    <property type="molecule type" value="Genomic_DNA"/>
</dbReference>
<keyword evidence="5 9" id="KW-0479">Metal-binding</keyword>
<organism evidence="11 12">
    <name type="scientific">Sphagnum jensenii</name>
    <dbReference type="NCBI Taxonomy" id="128206"/>
    <lineage>
        <taxon>Eukaryota</taxon>
        <taxon>Viridiplantae</taxon>
        <taxon>Streptophyta</taxon>
        <taxon>Embryophyta</taxon>
        <taxon>Bryophyta</taxon>
        <taxon>Sphagnophytina</taxon>
        <taxon>Sphagnopsida</taxon>
        <taxon>Sphagnales</taxon>
        <taxon>Sphagnaceae</taxon>
        <taxon>Sphagnum</taxon>
    </lineage>
</organism>
<evidence type="ECO:0000256" key="3">
    <source>
        <dbReference type="ARBA" id="ARBA00022559"/>
    </source>
</evidence>
<keyword evidence="8" id="KW-1015">Disulfide bond</keyword>
<dbReference type="Proteomes" id="UP001497444">
    <property type="component" value="Chromosome 2"/>
</dbReference>
<dbReference type="SUPFAM" id="SSF48113">
    <property type="entry name" value="Heme-dependent peroxidases"/>
    <property type="match status" value="1"/>
</dbReference>
<keyword evidence="4 9" id="KW-0349">Heme</keyword>
<evidence type="ECO:0000256" key="4">
    <source>
        <dbReference type="ARBA" id="ARBA00022617"/>
    </source>
</evidence>
<dbReference type="InterPro" id="IPR000823">
    <property type="entry name" value="Peroxidase_pln"/>
</dbReference>
<dbReference type="InterPro" id="IPR002016">
    <property type="entry name" value="Haem_peroxidase"/>
</dbReference>
<dbReference type="InterPro" id="IPR019793">
    <property type="entry name" value="Peroxidases_heam-ligand_BS"/>
</dbReference>
<feature type="domain" description="Plant heme peroxidase family profile" evidence="10">
    <location>
        <begin position="37"/>
        <end position="330"/>
    </location>
</feature>
<proteinExistence type="inferred from homology"/>
<comment type="function">
    <text evidence="9">Removal of H(2)O(2), oxidation of toxic reductants, biosynthesis and degradation of lignin, suberization, auxin catabolism, response to environmental stresses such as wounding, pathogen attack and oxidative stress.</text>
</comment>
<dbReference type="PROSITE" id="PS00435">
    <property type="entry name" value="PEROXIDASE_1"/>
    <property type="match status" value="1"/>
</dbReference>
<dbReference type="InterPro" id="IPR033905">
    <property type="entry name" value="Secretory_peroxidase"/>
</dbReference>
<evidence type="ECO:0000256" key="2">
    <source>
        <dbReference type="ARBA" id="ARBA00006873"/>
    </source>
</evidence>
<dbReference type="Pfam" id="PF00141">
    <property type="entry name" value="peroxidase"/>
    <property type="match status" value="1"/>
</dbReference>
<keyword evidence="9" id="KW-0106">Calcium</keyword>
<dbReference type="Gene3D" id="1.10.420.10">
    <property type="entry name" value="Peroxidase, domain 2"/>
    <property type="match status" value="1"/>
</dbReference>
<evidence type="ECO:0000256" key="9">
    <source>
        <dbReference type="RuleBase" id="RU362060"/>
    </source>
</evidence>
<evidence type="ECO:0000313" key="11">
    <source>
        <dbReference type="EMBL" id="CAK9269438.1"/>
    </source>
</evidence>
<evidence type="ECO:0000256" key="1">
    <source>
        <dbReference type="ARBA" id="ARBA00000189"/>
    </source>
</evidence>
<gene>
    <name evidence="11" type="ORF">CSSPJE1EN1_LOCUS14916</name>
</gene>
<keyword evidence="12" id="KW-1185">Reference proteome</keyword>
<sequence length="331" mass="35755">MARSQQVLAASLRTSSALMSLLQVTPVLLLLVGSAGGLQVGYYNTSCPLAEAIVQIAVARYHLTDPFFAAGILRMHFHDCWVRGCDASVLLVGPDSEQTNPANNNSLRGFPVIQLAKTVLEIVCPRTVSCADILAFAARDSVVISGGPYWDVPAGRFDGRVSNATDANILPAPFFNVTQLTENFASKGFNQTEMVTLSGAHTIGQAHCGTFSNRLPPTLDSTLNPSLATVLESECNKSGADPNFRQDLDIVTPLYFDNQYYKNLEDFNGVLTSDEALYTDNSTTQGTVEIFADNTLEWQAAFIAAIIKMGNLPNVTVGEIREDHLCQVVNS</sequence>
<dbReference type="Gene3D" id="1.10.520.10">
    <property type="match status" value="1"/>
</dbReference>
<comment type="catalytic activity">
    <reaction evidence="1 9">
        <text>2 a phenolic donor + H2O2 = 2 a phenolic radical donor + 2 H2O</text>
        <dbReference type="Rhea" id="RHEA:56136"/>
        <dbReference type="ChEBI" id="CHEBI:15377"/>
        <dbReference type="ChEBI" id="CHEBI:16240"/>
        <dbReference type="ChEBI" id="CHEBI:139520"/>
        <dbReference type="ChEBI" id="CHEBI:139521"/>
        <dbReference type="EC" id="1.11.1.7"/>
    </reaction>
</comment>
<dbReference type="InterPro" id="IPR010255">
    <property type="entry name" value="Haem_peroxidase_sf"/>
</dbReference>
<reference evidence="11 12" key="1">
    <citation type="submission" date="2024-02" db="EMBL/GenBank/DDBJ databases">
        <authorList>
            <consortium name="ELIXIR-Norway"/>
            <consortium name="Elixir Norway"/>
        </authorList>
    </citation>
    <scope>NUCLEOTIDE SEQUENCE [LARGE SCALE GENOMIC DNA]</scope>
</reference>
<dbReference type="PRINTS" id="PR00458">
    <property type="entry name" value="PEROXIDASE"/>
</dbReference>
<dbReference type="CDD" id="cd00693">
    <property type="entry name" value="secretory_peroxidase"/>
    <property type="match status" value="1"/>
</dbReference>